<organism evidence="12 13">
    <name type="scientific">Zemynaea arenosa</name>
    <dbReference type="NCBI Taxonomy" id="2561931"/>
    <lineage>
        <taxon>Bacteria</taxon>
        <taxon>Pseudomonadati</taxon>
        <taxon>Pseudomonadota</taxon>
        <taxon>Betaproteobacteria</taxon>
        <taxon>Burkholderiales</taxon>
        <taxon>Oxalobacteraceae</taxon>
        <taxon>Telluria group</taxon>
        <taxon>Zemynaea</taxon>
    </lineage>
</organism>
<dbReference type="EC" id="2.7.13.3" evidence="2"/>
<evidence type="ECO:0000256" key="4">
    <source>
        <dbReference type="ARBA" id="ARBA00022679"/>
    </source>
</evidence>
<keyword evidence="8" id="KW-0902">Two-component regulatory system</keyword>
<dbReference type="PRINTS" id="PR00344">
    <property type="entry name" value="BCTRLSENSOR"/>
</dbReference>
<reference evidence="12 13" key="1">
    <citation type="submission" date="2019-03" db="EMBL/GenBank/DDBJ databases">
        <title>Draft Genome Sequence of Massilia arenosa sp. nov., a Novel Massilia Species Isolated from a Sandy-loam Maize Soil.</title>
        <authorList>
            <person name="Raths R."/>
            <person name="Peta V."/>
            <person name="Bucking H."/>
        </authorList>
    </citation>
    <scope>NUCLEOTIDE SEQUENCE [LARGE SCALE GENOMIC DNA]</scope>
    <source>
        <strain evidence="12 13">MC02</strain>
    </source>
</reference>
<dbReference type="EMBL" id="SPVF01000218">
    <property type="protein sequence ID" value="TFW16167.1"/>
    <property type="molecule type" value="Genomic_DNA"/>
</dbReference>
<evidence type="ECO:0000256" key="8">
    <source>
        <dbReference type="ARBA" id="ARBA00023012"/>
    </source>
</evidence>
<dbReference type="Gene3D" id="3.30.565.10">
    <property type="entry name" value="Histidine kinase-like ATPase, C-terminal domain"/>
    <property type="match status" value="1"/>
</dbReference>
<accession>A0A4Y9S4A4</accession>
<dbReference type="RefSeq" id="WP_135208350.1">
    <property type="nucleotide sequence ID" value="NZ_SPVF01000218.1"/>
</dbReference>
<dbReference type="CDD" id="cd00082">
    <property type="entry name" value="HisKA"/>
    <property type="match status" value="1"/>
</dbReference>
<evidence type="ECO:0000256" key="1">
    <source>
        <dbReference type="ARBA" id="ARBA00000085"/>
    </source>
</evidence>
<dbReference type="Gene3D" id="1.10.287.130">
    <property type="match status" value="1"/>
</dbReference>
<dbReference type="GO" id="GO:0000155">
    <property type="term" value="F:phosphorelay sensor kinase activity"/>
    <property type="evidence" value="ECO:0007669"/>
    <property type="project" value="InterPro"/>
</dbReference>
<protein>
    <recommendedName>
        <fullName evidence="2">histidine kinase</fullName>
        <ecNumber evidence="2">2.7.13.3</ecNumber>
    </recommendedName>
</protein>
<evidence type="ECO:0000256" key="7">
    <source>
        <dbReference type="ARBA" id="ARBA00022840"/>
    </source>
</evidence>
<name>A0A4Y9S4A4_9BURK</name>
<keyword evidence="7" id="KW-0067">ATP-binding</keyword>
<proteinExistence type="predicted"/>
<dbReference type="OrthoDB" id="9774747at2"/>
<dbReference type="GO" id="GO:0007234">
    <property type="term" value="P:osmosensory signaling via phosphorelay pathway"/>
    <property type="evidence" value="ECO:0007669"/>
    <property type="project" value="TreeGrafter"/>
</dbReference>
<dbReference type="InterPro" id="IPR001789">
    <property type="entry name" value="Sig_transdc_resp-reg_receiver"/>
</dbReference>
<dbReference type="AlphaFoldDB" id="A0A4Y9S4A4"/>
<evidence type="ECO:0000259" key="10">
    <source>
        <dbReference type="PROSITE" id="PS50109"/>
    </source>
</evidence>
<keyword evidence="5" id="KW-0547">Nucleotide-binding</keyword>
<dbReference type="Pfam" id="PF02518">
    <property type="entry name" value="HATPase_c"/>
    <property type="match status" value="1"/>
</dbReference>
<dbReference type="SMART" id="SM00448">
    <property type="entry name" value="REC"/>
    <property type="match status" value="1"/>
</dbReference>
<dbReference type="GO" id="GO:0000156">
    <property type="term" value="F:phosphorelay response regulator activity"/>
    <property type="evidence" value="ECO:0007669"/>
    <property type="project" value="TreeGrafter"/>
</dbReference>
<evidence type="ECO:0000313" key="13">
    <source>
        <dbReference type="Proteomes" id="UP000298438"/>
    </source>
</evidence>
<feature type="modified residue" description="4-aspartylphosphate" evidence="9">
    <location>
        <position position="59"/>
    </location>
</feature>
<keyword evidence="6 12" id="KW-0418">Kinase</keyword>
<evidence type="ECO:0000256" key="6">
    <source>
        <dbReference type="ARBA" id="ARBA00022777"/>
    </source>
</evidence>
<evidence type="ECO:0000256" key="3">
    <source>
        <dbReference type="ARBA" id="ARBA00022553"/>
    </source>
</evidence>
<sequence length="367" mass="39807">MVTDSAPPTVLYVDDEEMARKYFARSAGEAFHVLTAASVADAAELLADPEHEIRVVVCDYRMPGANGTELLRRISLSHPHIVRIVLTAYADKDMLIEAVNSGEVWRILEKPLDQPTLRRTLQLAAQRARARMARRESFIAIEETLAFLAHELTTPLATISNFARGLRRRADSGGMPPGELANVATTMHDNARYSMGVLSSFVDSVRRAKSAPPGRSGEHTTTGANLVHALVDAYPLTPGQRAGISVEVRGDFPVTALPHCVSLVLSSLLGNALRALADQPNPQLRFIVDAQPEPSIVISDNGPGIPAEVMERLLIDPVSAHADKGGTGWGMIFCNRVMQSFGGRICVHSEQGRSTTIALHFPVLEKD</sequence>
<comment type="caution">
    <text evidence="12">The sequence shown here is derived from an EMBL/GenBank/DDBJ whole genome shotgun (WGS) entry which is preliminary data.</text>
</comment>
<dbReference type="InterPro" id="IPR005467">
    <property type="entry name" value="His_kinase_dom"/>
</dbReference>
<keyword evidence="4" id="KW-0808">Transferase</keyword>
<gene>
    <name evidence="12" type="ORF">E4L96_16720</name>
</gene>
<keyword evidence="3 9" id="KW-0597">Phosphoprotein</keyword>
<dbReference type="GO" id="GO:0005524">
    <property type="term" value="F:ATP binding"/>
    <property type="evidence" value="ECO:0007669"/>
    <property type="project" value="UniProtKB-KW"/>
</dbReference>
<keyword evidence="13" id="KW-1185">Reference proteome</keyword>
<dbReference type="InterPro" id="IPR036890">
    <property type="entry name" value="HATPase_C_sf"/>
</dbReference>
<evidence type="ECO:0000256" key="9">
    <source>
        <dbReference type="PROSITE-ProRule" id="PRU00169"/>
    </source>
</evidence>
<dbReference type="Pfam" id="PF00072">
    <property type="entry name" value="Response_reg"/>
    <property type="match status" value="1"/>
</dbReference>
<evidence type="ECO:0000256" key="2">
    <source>
        <dbReference type="ARBA" id="ARBA00012438"/>
    </source>
</evidence>
<dbReference type="GO" id="GO:0030295">
    <property type="term" value="F:protein kinase activator activity"/>
    <property type="evidence" value="ECO:0007669"/>
    <property type="project" value="TreeGrafter"/>
</dbReference>
<dbReference type="SUPFAM" id="SSF47384">
    <property type="entry name" value="Homodimeric domain of signal transducing histidine kinase"/>
    <property type="match status" value="1"/>
</dbReference>
<dbReference type="InterPro" id="IPR004358">
    <property type="entry name" value="Sig_transdc_His_kin-like_C"/>
</dbReference>
<dbReference type="Proteomes" id="UP000298438">
    <property type="component" value="Unassembled WGS sequence"/>
</dbReference>
<dbReference type="CDD" id="cd17569">
    <property type="entry name" value="REC_HupR-like"/>
    <property type="match status" value="1"/>
</dbReference>
<dbReference type="PROSITE" id="PS50110">
    <property type="entry name" value="RESPONSE_REGULATORY"/>
    <property type="match status" value="1"/>
</dbReference>
<evidence type="ECO:0000313" key="12">
    <source>
        <dbReference type="EMBL" id="TFW16167.1"/>
    </source>
</evidence>
<dbReference type="InterPro" id="IPR050351">
    <property type="entry name" value="BphY/WalK/GraS-like"/>
</dbReference>
<dbReference type="InterPro" id="IPR003661">
    <property type="entry name" value="HisK_dim/P_dom"/>
</dbReference>
<evidence type="ECO:0000256" key="5">
    <source>
        <dbReference type="ARBA" id="ARBA00022741"/>
    </source>
</evidence>
<comment type="catalytic activity">
    <reaction evidence="1">
        <text>ATP + protein L-histidine = ADP + protein N-phospho-L-histidine.</text>
        <dbReference type="EC" id="2.7.13.3"/>
    </reaction>
</comment>
<feature type="domain" description="Response regulatory" evidence="11">
    <location>
        <begin position="9"/>
        <end position="125"/>
    </location>
</feature>
<dbReference type="PROSITE" id="PS50109">
    <property type="entry name" value="HIS_KIN"/>
    <property type="match status" value="1"/>
</dbReference>
<dbReference type="InterPro" id="IPR036097">
    <property type="entry name" value="HisK_dim/P_sf"/>
</dbReference>
<dbReference type="SMART" id="SM00388">
    <property type="entry name" value="HisKA"/>
    <property type="match status" value="1"/>
</dbReference>
<dbReference type="PANTHER" id="PTHR42878:SF7">
    <property type="entry name" value="SENSOR HISTIDINE KINASE GLRK"/>
    <property type="match status" value="1"/>
</dbReference>
<dbReference type="SUPFAM" id="SSF52172">
    <property type="entry name" value="CheY-like"/>
    <property type="match status" value="1"/>
</dbReference>
<dbReference type="InterPro" id="IPR003594">
    <property type="entry name" value="HATPase_dom"/>
</dbReference>
<evidence type="ECO:0000259" key="11">
    <source>
        <dbReference type="PROSITE" id="PS50110"/>
    </source>
</evidence>
<dbReference type="InterPro" id="IPR011006">
    <property type="entry name" value="CheY-like_superfamily"/>
</dbReference>
<feature type="domain" description="Histidine kinase" evidence="10">
    <location>
        <begin position="147"/>
        <end position="365"/>
    </location>
</feature>
<dbReference type="CDD" id="cd00075">
    <property type="entry name" value="HATPase"/>
    <property type="match status" value="1"/>
</dbReference>
<dbReference type="SMART" id="SM00387">
    <property type="entry name" value="HATPase_c"/>
    <property type="match status" value="1"/>
</dbReference>
<dbReference type="SUPFAM" id="SSF55874">
    <property type="entry name" value="ATPase domain of HSP90 chaperone/DNA topoisomerase II/histidine kinase"/>
    <property type="match status" value="1"/>
</dbReference>
<dbReference type="PANTHER" id="PTHR42878">
    <property type="entry name" value="TWO-COMPONENT HISTIDINE KINASE"/>
    <property type="match status" value="1"/>
</dbReference>
<dbReference type="Gene3D" id="3.40.50.2300">
    <property type="match status" value="1"/>
</dbReference>